<keyword evidence="1" id="KW-0472">Membrane</keyword>
<keyword evidence="1" id="KW-1133">Transmembrane helix</keyword>
<reference evidence="2" key="2">
    <citation type="journal article" date="2021" name="PeerJ">
        <title>Extensive microbial diversity within the chicken gut microbiome revealed by metagenomics and culture.</title>
        <authorList>
            <person name="Gilroy R."/>
            <person name="Ravi A."/>
            <person name="Getino M."/>
            <person name="Pursley I."/>
            <person name="Horton D.L."/>
            <person name="Alikhan N.F."/>
            <person name="Baker D."/>
            <person name="Gharbi K."/>
            <person name="Hall N."/>
            <person name="Watson M."/>
            <person name="Adriaenssens E.M."/>
            <person name="Foster-Nyarko E."/>
            <person name="Jarju S."/>
            <person name="Secka A."/>
            <person name="Antonio M."/>
            <person name="Oren A."/>
            <person name="Chaudhuri R.R."/>
            <person name="La Ragione R."/>
            <person name="Hildebrand F."/>
            <person name="Pallen M.J."/>
        </authorList>
    </citation>
    <scope>NUCLEOTIDE SEQUENCE</scope>
    <source>
        <strain evidence="2">CHK183-6373</strain>
    </source>
</reference>
<name>A0A9D1P794_9FIRM</name>
<accession>A0A9D1P794</accession>
<dbReference type="Proteomes" id="UP000886884">
    <property type="component" value="Unassembled WGS sequence"/>
</dbReference>
<gene>
    <name evidence="2" type="ORF">IAA64_04405</name>
</gene>
<evidence type="ECO:0000256" key="1">
    <source>
        <dbReference type="SAM" id="Phobius"/>
    </source>
</evidence>
<feature type="transmembrane region" description="Helical" evidence="1">
    <location>
        <begin position="37"/>
        <end position="63"/>
    </location>
</feature>
<dbReference type="EMBL" id="DVOT01000076">
    <property type="protein sequence ID" value="HIV27185.1"/>
    <property type="molecule type" value="Genomic_DNA"/>
</dbReference>
<feature type="transmembrane region" description="Helical" evidence="1">
    <location>
        <begin position="69"/>
        <end position="92"/>
    </location>
</feature>
<evidence type="ECO:0000313" key="2">
    <source>
        <dbReference type="EMBL" id="HIV27185.1"/>
    </source>
</evidence>
<sequence>MNTDKIYAEHLANEYAPKDTSKVVALRKLDARAKLPATVFTYAFGIAAALVTGVGMCLSMEVIGSGTTASMALGIAIGLMGLVGMGVNHVLYKKLLAKGKQKYAYEILQLAKEISEK</sequence>
<reference evidence="2" key="1">
    <citation type="submission" date="2020-10" db="EMBL/GenBank/DDBJ databases">
        <authorList>
            <person name="Gilroy R."/>
        </authorList>
    </citation>
    <scope>NUCLEOTIDE SEQUENCE</scope>
    <source>
        <strain evidence="2">CHK183-6373</strain>
    </source>
</reference>
<keyword evidence="1" id="KW-0812">Transmembrane</keyword>
<evidence type="ECO:0000313" key="3">
    <source>
        <dbReference type="Proteomes" id="UP000886884"/>
    </source>
</evidence>
<proteinExistence type="predicted"/>
<organism evidence="2 3">
    <name type="scientific">Candidatus Ornithocaccomicrobium faecavium</name>
    <dbReference type="NCBI Taxonomy" id="2840890"/>
    <lineage>
        <taxon>Bacteria</taxon>
        <taxon>Bacillati</taxon>
        <taxon>Bacillota</taxon>
        <taxon>Clostridia</taxon>
        <taxon>Candidatus Ornithocaccomicrobium</taxon>
    </lineage>
</organism>
<dbReference type="AlphaFoldDB" id="A0A9D1P794"/>
<comment type="caution">
    <text evidence="2">The sequence shown here is derived from an EMBL/GenBank/DDBJ whole genome shotgun (WGS) entry which is preliminary data.</text>
</comment>
<protein>
    <submittedName>
        <fullName evidence="2">Dihydropteridine reductase</fullName>
    </submittedName>
</protein>